<dbReference type="AlphaFoldDB" id="R9L1S9"/>
<dbReference type="eggNOG" id="COG1033">
    <property type="taxonomic scope" value="Bacteria"/>
</dbReference>
<evidence type="ECO:0000256" key="1">
    <source>
        <dbReference type="SAM" id="MobiDB-lite"/>
    </source>
</evidence>
<proteinExistence type="predicted"/>
<sequence>MTSDFKVVLRDYFNSDSTCLRWEEGCPVVPAAVQVSRNRGTSEEHLQLRFRNISSKIVNEFTWEASISFADGTVQELRETHLDADIRPGAVFDVNPIVLENVKTTSVEVRIVAVESGRKHWTAEGQLTSLLPRATLGWDEELLAQRYAYLCKGKGLDAKGSQVRWTCSCGGSGVGMQSCCACGKQSPLAAALLDGKVQERECYWLCACGEPNVERDRCWSCEYLKDDLVESESIDRVRTFAAQRVAETQHRRKKAVTIGVSVVTALAIVGVVFFAIVNPIIQKNDAYQAARRHMAQSNYATAAALLEGLEWQDSEELYRMCSYEVGIRDEASDRPESALDAFRAAIPYKDAEARAEQLEIALAQTGEDAADDTGKGDGSAESTVENETSGTAEDSKEPKAKSAQGDAIETPYYSVDLSKIFSESEMSDVTYEYASGYAFQEPGVMGMGYGLRVWDGDRTLFYVGCFSEDWGPQGEYESMVVGRVESPDYGAMQVYLYVPYDINAVEGTDLARRAADELRAYMDGVSVKGGVSSEVDYILPESDSRKYARSELSSLSTWELYIARNEIFARYGRRFNNADLAEHFNSKSWYSETWSAEEFDEWFSPNEYEKANADLIMELERDAGSPYLS</sequence>
<feature type="transmembrane region" description="Helical" evidence="2">
    <location>
        <begin position="255"/>
        <end position="277"/>
    </location>
</feature>
<evidence type="ECO:0000256" key="2">
    <source>
        <dbReference type="SAM" id="Phobius"/>
    </source>
</evidence>
<organism evidence="4 5">
    <name type="scientific">Adlercreutzia caecimuris B7</name>
    <dbReference type="NCBI Taxonomy" id="1235794"/>
    <lineage>
        <taxon>Bacteria</taxon>
        <taxon>Bacillati</taxon>
        <taxon>Actinomycetota</taxon>
        <taxon>Coriobacteriia</taxon>
        <taxon>Eggerthellales</taxon>
        <taxon>Eggerthellaceae</taxon>
        <taxon>Adlercreutzia</taxon>
    </lineage>
</organism>
<dbReference type="Pfam" id="PF13308">
    <property type="entry name" value="YARHG"/>
    <property type="match status" value="1"/>
</dbReference>
<dbReference type="Proteomes" id="UP000014204">
    <property type="component" value="Unassembled WGS sequence"/>
</dbReference>
<keyword evidence="5" id="KW-1185">Reference proteome</keyword>
<dbReference type="GeneID" id="82189593"/>
<feature type="region of interest" description="Disordered" evidence="1">
    <location>
        <begin position="365"/>
        <end position="405"/>
    </location>
</feature>
<gene>
    <name evidence="4" type="ORF">C811_00406</name>
</gene>
<reference evidence="4 5" key="1">
    <citation type="submission" date="2013-04" db="EMBL/GenBank/DDBJ databases">
        <title>The Genome Sequence of Enterorhabdus caecimuris B7.</title>
        <authorList>
            <consortium name="The Broad Institute Genomics Platform"/>
            <consortium name="The Broad Institute Genome Sequencing Center for Infectious Disease"/>
            <person name="Earl A."/>
            <person name="Xavier R."/>
            <person name="Elson C."/>
            <person name="Duck W."/>
            <person name="Walker B."/>
            <person name="Young S."/>
            <person name="Zeng Q."/>
            <person name="Gargeya S."/>
            <person name="Fitzgerald M."/>
            <person name="Haas B."/>
            <person name="Abouelleil A."/>
            <person name="Allen A.W."/>
            <person name="Alvarado L."/>
            <person name="Arachchi H.M."/>
            <person name="Berlin A.M."/>
            <person name="Chapman S.B."/>
            <person name="Gainer-Dewar J."/>
            <person name="Goldberg J."/>
            <person name="Griggs A."/>
            <person name="Gujja S."/>
            <person name="Hansen M."/>
            <person name="Howarth C."/>
            <person name="Imamovic A."/>
            <person name="Ireland A."/>
            <person name="Larimer J."/>
            <person name="McCowan C."/>
            <person name="Murphy C."/>
            <person name="Pearson M."/>
            <person name="Poon T.W."/>
            <person name="Priest M."/>
            <person name="Roberts A."/>
            <person name="Saif S."/>
            <person name="Shea T."/>
            <person name="Sisk P."/>
            <person name="Sykes S."/>
            <person name="Wortman J."/>
            <person name="Nusbaum C."/>
            <person name="Birren B."/>
        </authorList>
    </citation>
    <scope>NUCLEOTIDE SEQUENCE [LARGE SCALE GENOMIC DNA]</scope>
    <source>
        <strain evidence="4 5">B7</strain>
    </source>
</reference>
<keyword evidence="2" id="KW-0812">Transmembrane</keyword>
<keyword evidence="2" id="KW-1133">Transmembrane helix</keyword>
<dbReference type="STRING" id="1235794.C811_00406"/>
<feature type="compositionally biased region" description="Polar residues" evidence="1">
    <location>
        <begin position="380"/>
        <end position="392"/>
    </location>
</feature>
<name>R9L1S9_9ACTN</name>
<keyword evidence="2" id="KW-0472">Membrane</keyword>
<dbReference type="HOGENOM" id="CLU_434600_0_0_11"/>
<evidence type="ECO:0000313" key="5">
    <source>
        <dbReference type="Proteomes" id="UP000014204"/>
    </source>
</evidence>
<dbReference type="Gene3D" id="1.20.58.1690">
    <property type="match status" value="1"/>
</dbReference>
<evidence type="ECO:0000313" key="4">
    <source>
        <dbReference type="EMBL" id="EOS52376.1"/>
    </source>
</evidence>
<evidence type="ECO:0000259" key="3">
    <source>
        <dbReference type="SMART" id="SM01324"/>
    </source>
</evidence>
<dbReference type="SMART" id="SM01324">
    <property type="entry name" value="YARHG"/>
    <property type="match status" value="1"/>
</dbReference>
<dbReference type="RefSeq" id="WP_016308640.1">
    <property type="nucleotide sequence ID" value="NZ_KE159646.1"/>
</dbReference>
<dbReference type="OrthoDB" id="3252967at2"/>
<protein>
    <recommendedName>
        <fullName evidence="3">YARHG domain-containing protein</fullName>
    </recommendedName>
</protein>
<dbReference type="InterPro" id="IPR025582">
    <property type="entry name" value="YARHG_dom"/>
</dbReference>
<feature type="domain" description="YARHG" evidence="3">
    <location>
        <begin position="535"/>
        <end position="621"/>
    </location>
</feature>
<comment type="caution">
    <text evidence="4">The sequence shown here is derived from an EMBL/GenBank/DDBJ whole genome shotgun (WGS) entry which is preliminary data.</text>
</comment>
<accession>R9L1S9</accession>
<dbReference type="InterPro" id="IPR038434">
    <property type="entry name" value="YARHG_sf"/>
</dbReference>
<dbReference type="EMBL" id="ASSY01000005">
    <property type="protein sequence ID" value="EOS52376.1"/>
    <property type="molecule type" value="Genomic_DNA"/>
</dbReference>
<dbReference type="PATRIC" id="fig|1235794.3.peg.397"/>